<feature type="domain" description="Protein kinase" evidence="13">
    <location>
        <begin position="27"/>
        <end position="328"/>
    </location>
</feature>
<dbReference type="AlphaFoldDB" id="A0A0B2VSN5"/>
<comment type="similarity">
    <text evidence="2">Belongs to the protein kinase superfamily. CMGC Ser/Thr protein kinase family. MAP kinase subfamily.</text>
</comment>
<keyword evidence="8 14" id="KW-0418">Kinase</keyword>
<dbReference type="PROSITE" id="PS01351">
    <property type="entry name" value="MAPK"/>
    <property type="match status" value="1"/>
</dbReference>
<dbReference type="Pfam" id="PF00069">
    <property type="entry name" value="Pkinase"/>
    <property type="match status" value="2"/>
</dbReference>
<protein>
    <recommendedName>
        <fullName evidence="3">mitogen-activated protein kinase</fullName>
        <ecNumber evidence="3">2.7.11.24</ecNumber>
    </recommendedName>
</protein>
<keyword evidence="9 12" id="KW-0067">ATP-binding</keyword>
<keyword evidence="6" id="KW-0808">Transferase</keyword>
<evidence type="ECO:0000259" key="13">
    <source>
        <dbReference type="PROSITE" id="PS50011"/>
    </source>
</evidence>
<organism evidence="14 15">
    <name type="scientific">Toxocara canis</name>
    <name type="common">Canine roundworm</name>
    <dbReference type="NCBI Taxonomy" id="6265"/>
    <lineage>
        <taxon>Eukaryota</taxon>
        <taxon>Metazoa</taxon>
        <taxon>Ecdysozoa</taxon>
        <taxon>Nematoda</taxon>
        <taxon>Chromadorea</taxon>
        <taxon>Rhabditida</taxon>
        <taxon>Spirurina</taxon>
        <taxon>Ascaridomorpha</taxon>
        <taxon>Ascaridoidea</taxon>
        <taxon>Toxocaridae</taxon>
        <taxon>Toxocara</taxon>
    </lineage>
</organism>
<dbReference type="Proteomes" id="UP000031036">
    <property type="component" value="Unassembled WGS sequence"/>
</dbReference>
<evidence type="ECO:0000256" key="10">
    <source>
        <dbReference type="ARBA" id="ARBA00047592"/>
    </source>
</evidence>
<name>A0A0B2VSN5_TOXCA</name>
<dbReference type="PROSITE" id="PS00107">
    <property type="entry name" value="PROTEIN_KINASE_ATP"/>
    <property type="match status" value="1"/>
</dbReference>
<accession>A0A0B2VSN5</accession>
<dbReference type="GO" id="GO:0004707">
    <property type="term" value="F:MAP kinase activity"/>
    <property type="evidence" value="ECO:0007669"/>
    <property type="project" value="UniProtKB-EC"/>
</dbReference>
<dbReference type="PIRSF" id="PIRSF000654">
    <property type="entry name" value="Integrin-linked_kinase"/>
    <property type="match status" value="1"/>
</dbReference>
<sequence length="328" mass="37183">MDGGLQLKAGFYAVELNKTVWTVPEYYQNLTPVGTGAYGTVCAAECRLTGEKVAIKKFSRPFQSAIHAKRTHRELKLLRAMNHENVIDMLDVFTPDKDAASLQDVYFVSMLMGADLSNILKIQRLSDDHIQFLVYQILRGLKYIHSAGLIHRDLKPSNIAVNEDCELKILDFGLARQTDNEMTGYVATRWYRAPEIMLNWMHYTQTVDIWSVGCIMAELITGRTLFPGADLDIWSVGCIMAELITGRTLFPGADHIDQLTRIMDVVGTPNEEFLSKIQSDEARNYIRNLPKTPRKDFKKLFPNASPAAIDLLEQTLNLDPDHRFGHTF</sequence>
<dbReference type="GO" id="GO:0106310">
    <property type="term" value="F:protein serine kinase activity"/>
    <property type="evidence" value="ECO:0007669"/>
    <property type="project" value="RHEA"/>
</dbReference>
<dbReference type="Gene3D" id="3.30.200.20">
    <property type="entry name" value="Phosphorylase Kinase, domain 1"/>
    <property type="match status" value="1"/>
</dbReference>
<dbReference type="OMA" id="FINNHPY"/>
<dbReference type="GO" id="GO:0006970">
    <property type="term" value="P:response to osmotic stress"/>
    <property type="evidence" value="ECO:0007669"/>
    <property type="project" value="UniProtKB-ARBA"/>
</dbReference>
<reference evidence="14 15" key="1">
    <citation type="submission" date="2014-11" db="EMBL/GenBank/DDBJ databases">
        <title>Genetic blueprint of the zoonotic pathogen Toxocara canis.</title>
        <authorList>
            <person name="Zhu X.-Q."/>
            <person name="Korhonen P.K."/>
            <person name="Cai H."/>
            <person name="Young N.D."/>
            <person name="Nejsum P."/>
            <person name="von Samson-Himmelstjerna G."/>
            <person name="Boag P.R."/>
            <person name="Tan P."/>
            <person name="Li Q."/>
            <person name="Min J."/>
            <person name="Yang Y."/>
            <person name="Wang X."/>
            <person name="Fang X."/>
            <person name="Hall R.S."/>
            <person name="Hofmann A."/>
            <person name="Sternberg P.W."/>
            <person name="Jex A.R."/>
            <person name="Gasser R.B."/>
        </authorList>
    </citation>
    <scope>NUCLEOTIDE SEQUENCE [LARGE SCALE GENOMIC DNA]</scope>
    <source>
        <strain evidence="14">PN_DK_2014</strain>
    </source>
</reference>
<evidence type="ECO:0000256" key="8">
    <source>
        <dbReference type="ARBA" id="ARBA00022777"/>
    </source>
</evidence>
<comment type="catalytic activity">
    <reaction evidence="11">
        <text>L-seryl-[protein] + ATP = O-phospho-L-seryl-[protein] + ADP + H(+)</text>
        <dbReference type="Rhea" id="RHEA:17989"/>
        <dbReference type="Rhea" id="RHEA-COMP:9863"/>
        <dbReference type="Rhea" id="RHEA-COMP:11604"/>
        <dbReference type="ChEBI" id="CHEBI:15378"/>
        <dbReference type="ChEBI" id="CHEBI:29999"/>
        <dbReference type="ChEBI" id="CHEBI:30616"/>
        <dbReference type="ChEBI" id="CHEBI:83421"/>
        <dbReference type="ChEBI" id="CHEBI:456216"/>
        <dbReference type="EC" id="2.7.11.24"/>
    </reaction>
</comment>
<dbReference type="CDD" id="cd07851">
    <property type="entry name" value="STKc_p38"/>
    <property type="match status" value="1"/>
</dbReference>
<evidence type="ECO:0000256" key="4">
    <source>
        <dbReference type="ARBA" id="ARBA00022527"/>
    </source>
</evidence>
<evidence type="ECO:0000256" key="7">
    <source>
        <dbReference type="ARBA" id="ARBA00022741"/>
    </source>
</evidence>
<dbReference type="PROSITE" id="PS50011">
    <property type="entry name" value="PROTEIN_KINASE_DOM"/>
    <property type="match status" value="1"/>
</dbReference>
<keyword evidence="4" id="KW-0723">Serine/threonine-protein kinase</keyword>
<evidence type="ECO:0000313" key="14">
    <source>
        <dbReference type="EMBL" id="KHN86566.1"/>
    </source>
</evidence>
<evidence type="ECO:0000256" key="11">
    <source>
        <dbReference type="ARBA" id="ARBA00048312"/>
    </source>
</evidence>
<dbReference type="InterPro" id="IPR008351">
    <property type="entry name" value="MAPK_JNK"/>
</dbReference>
<keyword evidence="5" id="KW-0597">Phosphoprotein</keyword>
<evidence type="ECO:0000313" key="15">
    <source>
        <dbReference type="Proteomes" id="UP000031036"/>
    </source>
</evidence>
<dbReference type="InterPro" id="IPR050117">
    <property type="entry name" value="MAPK"/>
</dbReference>
<dbReference type="SMART" id="SM00220">
    <property type="entry name" value="S_TKc"/>
    <property type="match status" value="1"/>
</dbReference>
<dbReference type="SUPFAM" id="SSF56112">
    <property type="entry name" value="Protein kinase-like (PK-like)"/>
    <property type="match status" value="2"/>
</dbReference>
<dbReference type="FunFam" id="1.10.510.10:FF:000563">
    <property type="entry name" value="Mitogen-activated protein kinase"/>
    <property type="match status" value="1"/>
</dbReference>
<evidence type="ECO:0000256" key="9">
    <source>
        <dbReference type="ARBA" id="ARBA00022840"/>
    </source>
</evidence>
<evidence type="ECO:0000256" key="2">
    <source>
        <dbReference type="ARBA" id="ARBA00008832"/>
    </source>
</evidence>
<dbReference type="GO" id="GO:0005737">
    <property type="term" value="C:cytoplasm"/>
    <property type="evidence" value="ECO:0007669"/>
    <property type="project" value="UniProtKB-ARBA"/>
</dbReference>
<keyword evidence="7 12" id="KW-0547">Nucleotide-binding</keyword>
<feature type="binding site" evidence="12">
    <location>
        <position position="57"/>
    </location>
    <ligand>
        <name>ATP</name>
        <dbReference type="ChEBI" id="CHEBI:30616"/>
    </ligand>
</feature>
<proteinExistence type="inferred from homology"/>
<keyword evidence="15" id="KW-1185">Reference proteome</keyword>
<dbReference type="GO" id="GO:0005524">
    <property type="term" value="F:ATP binding"/>
    <property type="evidence" value="ECO:0007669"/>
    <property type="project" value="UniProtKB-UniRule"/>
</dbReference>
<dbReference type="PANTHER" id="PTHR24055">
    <property type="entry name" value="MITOGEN-ACTIVATED PROTEIN KINASE"/>
    <property type="match status" value="1"/>
</dbReference>
<evidence type="ECO:0000256" key="3">
    <source>
        <dbReference type="ARBA" id="ARBA00012411"/>
    </source>
</evidence>
<dbReference type="FunFam" id="3.30.200.20:FF:000769">
    <property type="entry name" value="Mitogen-activated protein kinase 14"/>
    <property type="match status" value="1"/>
</dbReference>
<dbReference type="InterPro" id="IPR000719">
    <property type="entry name" value="Prot_kinase_dom"/>
</dbReference>
<comment type="caution">
    <text evidence="14">The sequence shown here is derived from an EMBL/GenBank/DDBJ whole genome shotgun (WGS) entry which is preliminary data.</text>
</comment>
<dbReference type="InterPro" id="IPR017441">
    <property type="entry name" value="Protein_kinase_ATP_BS"/>
</dbReference>
<dbReference type="InterPro" id="IPR003527">
    <property type="entry name" value="MAP_kinase_CS"/>
</dbReference>
<evidence type="ECO:0000256" key="12">
    <source>
        <dbReference type="PROSITE-ProRule" id="PRU10141"/>
    </source>
</evidence>
<dbReference type="EMBL" id="JPKZ01000590">
    <property type="protein sequence ID" value="KHN86566.1"/>
    <property type="molecule type" value="Genomic_DNA"/>
</dbReference>
<dbReference type="Gene3D" id="1.10.510.10">
    <property type="entry name" value="Transferase(Phosphotransferase) domain 1"/>
    <property type="match status" value="2"/>
</dbReference>
<evidence type="ECO:0000256" key="6">
    <source>
        <dbReference type="ARBA" id="ARBA00022679"/>
    </source>
</evidence>
<gene>
    <name evidence="14" type="primary">pmk-1</name>
    <name evidence="14" type="ORF">Tcan_06562</name>
</gene>
<evidence type="ECO:0000256" key="1">
    <source>
        <dbReference type="ARBA" id="ARBA00001946"/>
    </source>
</evidence>
<dbReference type="PRINTS" id="PR01772">
    <property type="entry name" value="JNKMAPKINASE"/>
</dbReference>
<dbReference type="OrthoDB" id="192887at2759"/>
<comment type="cofactor">
    <cofactor evidence="1">
        <name>Mg(2+)</name>
        <dbReference type="ChEBI" id="CHEBI:18420"/>
    </cofactor>
</comment>
<comment type="catalytic activity">
    <reaction evidence="10">
        <text>L-threonyl-[protein] + ATP = O-phospho-L-threonyl-[protein] + ADP + H(+)</text>
        <dbReference type="Rhea" id="RHEA:46608"/>
        <dbReference type="Rhea" id="RHEA-COMP:11060"/>
        <dbReference type="Rhea" id="RHEA-COMP:11605"/>
        <dbReference type="ChEBI" id="CHEBI:15378"/>
        <dbReference type="ChEBI" id="CHEBI:30013"/>
        <dbReference type="ChEBI" id="CHEBI:30616"/>
        <dbReference type="ChEBI" id="CHEBI:61977"/>
        <dbReference type="ChEBI" id="CHEBI:456216"/>
        <dbReference type="EC" id="2.7.11.24"/>
    </reaction>
</comment>
<dbReference type="InterPro" id="IPR011009">
    <property type="entry name" value="Kinase-like_dom_sf"/>
</dbReference>
<dbReference type="STRING" id="6265.A0A0B2VSN5"/>
<evidence type="ECO:0000256" key="5">
    <source>
        <dbReference type="ARBA" id="ARBA00022553"/>
    </source>
</evidence>
<dbReference type="EC" id="2.7.11.24" evidence="3"/>